<evidence type="ECO:0000259" key="8">
    <source>
        <dbReference type="Pfam" id="PF20684"/>
    </source>
</evidence>
<keyword evidence="3 7" id="KW-1133">Transmembrane helix</keyword>
<dbReference type="EMBL" id="DF933840">
    <property type="protein sequence ID" value="GAM42595.1"/>
    <property type="molecule type" value="Genomic_DNA"/>
</dbReference>
<feature type="transmembrane region" description="Helical" evidence="7">
    <location>
        <begin position="170"/>
        <end position="193"/>
    </location>
</feature>
<protein>
    <recommendedName>
        <fullName evidence="8">Rhodopsin domain-containing protein</fullName>
    </recommendedName>
</protein>
<reference evidence="10" key="1">
    <citation type="journal article" date="2015" name="Genome Announc.">
        <title>Draft genome sequence of Talaromyces cellulolyticus strain Y-94, a source of lignocellulosic biomass-degrading enzymes.</title>
        <authorList>
            <person name="Fujii T."/>
            <person name="Koike H."/>
            <person name="Sawayama S."/>
            <person name="Yano S."/>
            <person name="Inoue H."/>
        </authorList>
    </citation>
    <scope>NUCLEOTIDE SEQUENCE [LARGE SCALE GENOMIC DNA]</scope>
    <source>
        <strain evidence="10">Y-94</strain>
    </source>
</reference>
<dbReference type="InterPro" id="IPR052337">
    <property type="entry name" value="SAT4-like"/>
</dbReference>
<feature type="transmembrane region" description="Helical" evidence="7">
    <location>
        <begin position="96"/>
        <end position="117"/>
    </location>
</feature>
<dbReference type="AlphaFoldDB" id="A0A478ED96"/>
<feature type="region of interest" description="Disordered" evidence="6">
    <location>
        <begin position="314"/>
        <end position="337"/>
    </location>
</feature>
<comment type="similarity">
    <text evidence="5">Belongs to the SAT4 family.</text>
</comment>
<comment type="subcellular location">
    <subcellularLocation>
        <location evidence="1">Membrane</location>
        <topology evidence="1">Multi-pass membrane protein</topology>
    </subcellularLocation>
</comment>
<keyword evidence="10" id="KW-1185">Reference proteome</keyword>
<name>A0A478ED96_TALPI</name>
<dbReference type="Proteomes" id="UP000053095">
    <property type="component" value="Unassembled WGS sequence"/>
</dbReference>
<keyword evidence="2 7" id="KW-0812">Transmembrane</keyword>
<evidence type="ECO:0000256" key="6">
    <source>
        <dbReference type="SAM" id="MobiDB-lite"/>
    </source>
</evidence>
<evidence type="ECO:0000256" key="3">
    <source>
        <dbReference type="ARBA" id="ARBA00022989"/>
    </source>
</evidence>
<evidence type="ECO:0000256" key="7">
    <source>
        <dbReference type="SAM" id="Phobius"/>
    </source>
</evidence>
<feature type="transmembrane region" description="Helical" evidence="7">
    <location>
        <begin position="36"/>
        <end position="57"/>
    </location>
</feature>
<dbReference type="PANTHER" id="PTHR33048:SF47">
    <property type="entry name" value="INTEGRAL MEMBRANE PROTEIN-RELATED"/>
    <property type="match status" value="1"/>
</dbReference>
<sequence>MSTIPSDIANAQAAGRLPAGSSLSYLAESRDRPAKIAILFVGSLTMVLAIARCYARVFLVKSFGLDDMLAVFTMVGLLLTCLKVGTRILTLLRSQLLYIAIIVLCIVLIDLGSGRHIEYIQYVLSPAQVNQTEILDFVTHILYTTALFVCRLSGLAFFRRLASHHSKISVAIKVSAGFLMIAYLAQVLLLVFHCVPVTGLWPVLAISSVRVYLVVVGQWSSDGSWAYNPMLAIETSEIGGTLIALSIPALKPLFGSWFSHIKVDTSGPIQRPSGLQRSDYGRNTDRSWKPRHHGNSSIELNLYRVRLTAGQNATSPQTVSVKGVLGNSRSSDDLLLE</sequence>
<gene>
    <name evidence="9" type="ORF">TCE0_044f16711</name>
</gene>
<evidence type="ECO:0000256" key="5">
    <source>
        <dbReference type="ARBA" id="ARBA00038359"/>
    </source>
</evidence>
<feature type="transmembrane region" description="Helical" evidence="7">
    <location>
        <begin position="69"/>
        <end position="89"/>
    </location>
</feature>
<evidence type="ECO:0000256" key="2">
    <source>
        <dbReference type="ARBA" id="ARBA00022692"/>
    </source>
</evidence>
<evidence type="ECO:0000313" key="9">
    <source>
        <dbReference type="EMBL" id="GAM42595.1"/>
    </source>
</evidence>
<dbReference type="InterPro" id="IPR049326">
    <property type="entry name" value="Rhodopsin_dom_fungi"/>
</dbReference>
<evidence type="ECO:0000256" key="1">
    <source>
        <dbReference type="ARBA" id="ARBA00004141"/>
    </source>
</evidence>
<feature type="domain" description="Rhodopsin" evidence="8">
    <location>
        <begin position="51"/>
        <end position="201"/>
    </location>
</feature>
<dbReference type="PANTHER" id="PTHR33048">
    <property type="entry name" value="PTH11-LIKE INTEGRAL MEMBRANE PROTEIN (AFU_ORTHOLOGUE AFUA_5G11245)"/>
    <property type="match status" value="1"/>
</dbReference>
<accession>A0A478ED96</accession>
<keyword evidence="4 7" id="KW-0472">Membrane</keyword>
<organism evidence="9 10">
    <name type="scientific">Talaromyces pinophilus</name>
    <name type="common">Penicillium pinophilum</name>
    <dbReference type="NCBI Taxonomy" id="128442"/>
    <lineage>
        <taxon>Eukaryota</taxon>
        <taxon>Fungi</taxon>
        <taxon>Dikarya</taxon>
        <taxon>Ascomycota</taxon>
        <taxon>Pezizomycotina</taxon>
        <taxon>Eurotiomycetes</taxon>
        <taxon>Eurotiomycetidae</taxon>
        <taxon>Eurotiales</taxon>
        <taxon>Trichocomaceae</taxon>
        <taxon>Talaromyces</taxon>
        <taxon>Talaromyces sect. Talaromyces</taxon>
    </lineage>
</organism>
<dbReference type="Pfam" id="PF20684">
    <property type="entry name" value="Fung_rhodopsin"/>
    <property type="match status" value="1"/>
</dbReference>
<dbReference type="GO" id="GO:0016020">
    <property type="term" value="C:membrane"/>
    <property type="evidence" value="ECO:0007669"/>
    <property type="project" value="UniProtKB-SubCell"/>
</dbReference>
<proteinExistence type="inferred from homology"/>
<feature type="transmembrane region" description="Helical" evidence="7">
    <location>
        <begin position="137"/>
        <end position="158"/>
    </location>
</feature>
<evidence type="ECO:0000256" key="4">
    <source>
        <dbReference type="ARBA" id="ARBA00023136"/>
    </source>
</evidence>
<feature type="compositionally biased region" description="Basic and acidic residues" evidence="6">
    <location>
        <begin position="279"/>
        <end position="288"/>
    </location>
</feature>
<feature type="region of interest" description="Disordered" evidence="6">
    <location>
        <begin position="268"/>
        <end position="293"/>
    </location>
</feature>
<evidence type="ECO:0000313" key="10">
    <source>
        <dbReference type="Proteomes" id="UP000053095"/>
    </source>
</evidence>